<reference evidence="7" key="4">
    <citation type="submission" date="2024-05" db="EMBL/GenBank/DDBJ databases">
        <authorList>
            <person name="Sun Q."/>
            <person name="Zhou Y."/>
        </authorList>
    </citation>
    <scope>NUCLEOTIDE SEQUENCE</scope>
    <source>
        <strain evidence="7">CGMCC 1.11013</strain>
    </source>
</reference>
<accession>A0A069P8M4</accession>
<dbReference type="NCBIfam" id="TIGR03707">
    <property type="entry name" value="PPK2_P_aer"/>
    <property type="match status" value="1"/>
</dbReference>
<dbReference type="GO" id="GO:0006793">
    <property type="term" value="P:phosphorus metabolic process"/>
    <property type="evidence" value="ECO:0007669"/>
    <property type="project" value="InterPro"/>
</dbReference>
<evidence type="ECO:0000256" key="2">
    <source>
        <dbReference type="ARBA" id="ARBA00022679"/>
    </source>
</evidence>
<evidence type="ECO:0000259" key="6">
    <source>
        <dbReference type="Pfam" id="PF03976"/>
    </source>
</evidence>
<evidence type="ECO:0000313" key="7">
    <source>
        <dbReference type="EMBL" id="GGD76754.1"/>
    </source>
</evidence>
<evidence type="ECO:0000313" key="10">
    <source>
        <dbReference type="Proteomes" id="UP000597138"/>
    </source>
</evidence>
<dbReference type="EMBL" id="BMEG01000005">
    <property type="protein sequence ID" value="GGD76754.1"/>
    <property type="molecule type" value="Genomic_DNA"/>
</dbReference>
<dbReference type="PANTHER" id="PTHR34383:SF1">
    <property type="entry name" value="ADP-POLYPHOSPHATE PHOSPHOTRANSFERASE"/>
    <property type="match status" value="1"/>
</dbReference>
<comment type="caution">
    <text evidence="8">The sequence shown here is derived from an EMBL/GenBank/DDBJ whole genome shotgun (WGS) entry which is preliminary data.</text>
</comment>
<dbReference type="EC" id="2.7.4.-" evidence="4"/>
<feature type="compositionally biased region" description="Basic and acidic residues" evidence="5">
    <location>
        <begin position="1"/>
        <end position="11"/>
    </location>
</feature>
<feature type="domain" description="Polyphosphate kinase-2-related" evidence="6">
    <location>
        <begin position="131"/>
        <end position="354"/>
    </location>
</feature>
<dbReference type="eggNOG" id="COG2326">
    <property type="taxonomic scope" value="Bacteria"/>
</dbReference>
<reference evidence="7" key="1">
    <citation type="journal article" date="2014" name="Int. J. Syst. Evol. Microbiol.">
        <title>Complete genome of a new Firmicutes species belonging to the dominant human colonic microbiota ('Ruminococcus bicirculans') reveals two chromosomes and a selective capacity to utilize plant glucans.</title>
        <authorList>
            <consortium name="NISC Comparative Sequencing Program"/>
            <person name="Wegmann U."/>
            <person name="Louis P."/>
            <person name="Goesmann A."/>
            <person name="Henrissat B."/>
            <person name="Duncan S.H."/>
            <person name="Flint H.J."/>
        </authorList>
    </citation>
    <scope>NUCLEOTIDE SEQUENCE</scope>
    <source>
        <strain evidence="7">CGMCC 1.11013</strain>
    </source>
</reference>
<comment type="similarity">
    <text evidence="1 4">Belongs to the polyphosphate kinase 2 (PPK2) family. Class I subfamily.</text>
</comment>
<evidence type="ECO:0000256" key="5">
    <source>
        <dbReference type="SAM" id="MobiDB-lite"/>
    </source>
</evidence>
<name>A0A069P8M4_9BURK</name>
<reference evidence="10" key="3">
    <citation type="journal article" date="2019" name="Int. J. Syst. Evol. Microbiol.">
        <title>The Global Catalogue of Microorganisms (GCM) 10K type strain sequencing project: providing services to taxonomists for standard genome sequencing and annotation.</title>
        <authorList>
            <consortium name="The Broad Institute Genomics Platform"/>
            <consortium name="The Broad Institute Genome Sequencing Center for Infectious Disease"/>
            <person name="Wu L."/>
            <person name="Ma J."/>
        </authorList>
    </citation>
    <scope>NUCLEOTIDE SEQUENCE [LARGE SCALE GENOMIC DNA]</scope>
    <source>
        <strain evidence="10">CGMCC 1.11013</strain>
    </source>
</reference>
<evidence type="ECO:0000256" key="1">
    <source>
        <dbReference type="ARBA" id="ARBA00009924"/>
    </source>
</evidence>
<evidence type="ECO:0000256" key="4">
    <source>
        <dbReference type="RuleBase" id="RU369062"/>
    </source>
</evidence>
<dbReference type="Proteomes" id="UP000027439">
    <property type="component" value="Unassembled WGS sequence"/>
</dbReference>
<feature type="region of interest" description="Disordered" evidence="5">
    <location>
        <begin position="1"/>
        <end position="26"/>
    </location>
</feature>
<dbReference type="Pfam" id="PF03976">
    <property type="entry name" value="PPK2"/>
    <property type="match status" value="1"/>
</dbReference>
<dbReference type="AlphaFoldDB" id="A0A069P8M4"/>
<sequence>MRSTRASEGRGTKASQDIAKEDLDGGVGVVETPAQFESRETQEAIDAANELISSSMEDVLANAASNSSETRIDTMKALMGGLSPDEIATLRAHLLDGMSPVGVRGSRRQNQDDELSAGWRHGGYPYKHLMSRQAYEKQKYRLQVELLKLQAWVKETGQRVVILFEGRDAAGKGGAIKRFMEHLNPRGARVVALEKPSERERGQWYFQRYVEHLPTAGEIVMFDRSWYNRAGVERVMGFCTNQEYDAFMQQVPAFERHLTQSGVHIVKFWFSVSRAEQRRRFKEREVHPLKQWKLSPVDLASLDKWDGYTAAKEAMFAHTDTADTPWTVVRSDCKKRARLNAMRYVLHRLPYANRDIRTIGPVDPLIVGRAF</sequence>
<dbReference type="PANTHER" id="PTHR34383">
    <property type="entry name" value="POLYPHOSPHATE:AMP PHOSPHOTRANSFERASE-RELATED"/>
    <property type="match status" value="1"/>
</dbReference>
<dbReference type="STRING" id="1071679.BG57_10875"/>
<dbReference type="SUPFAM" id="SSF52540">
    <property type="entry name" value="P-loop containing nucleoside triphosphate hydrolases"/>
    <property type="match status" value="1"/>
</dbReference>
<dbReference type="Gene3D" id="3.40.50.300">
    <property type="entry name" value="P-loop containing nucleotide triphosphate hydrolases"/>
    <property type="match status" value="1"/>
</dbReference>
<reference evidence="8 9" key="2">
    <citation type="submission" date="2014-03" db="EMBL/GenBank/DDBJ databases">
        <title>Draft Genome Sequences of Four Burkholderia Strains.</title>
        <authorList>
            <person name="Liu X.Y."/>
            <person name="Li C.X."/>
            <person name="Xu J.H."/>
        </authorList>
    </citation>
    <scope>NUCLEOTIDE SEQUENCE [LARGE SCALE GENOMIC DNA]</scope>
    <source>
        <strain evidence="8 9">R27</strain>
    </source>
</reference>
<comment type="function">
    <text evidence="4">Uses inorganic polyphosphate (polyP) as a donor to convert GDP to GTP or ADP to ATP.</text>
</comment>
<organism evidence="8 9">
    <name type="scientific">Caballeronia grimmiae</name>
    <dbReference type="NCBI Taxonomy" id="1071679"/>
    <lineage>
        <taxon>Bacteria</taxon>
        <taxon>Pseudomonadati</taxon>
        <taxon>Pseudomonadota</taxon>
        <taxon>Betaproteobacteria</taxon>
        <taxon>Burkholderiales</taxon>
        <taxon>Burkholderiaceae</taxon>
        <taxon>Caballeronia</taxon>
    </lineage>
</organism>
<keyword evidence="3 4" id="KW-0418">Kinase</keyword>
<dbReference type="InterPro" id="IPR022488">
    <property type="entry name" value="PPK2-related"/>
</dbReference>
<gene>
    <name evidence="8" type="ORF">BG57_10875</name>
    <name evidence="7" type="ORF">GCM10010985_34150</name>
</gene>
<dbReference type="Proteomes" id="UP000597138">
    <property type="component" value="Unassembled WGS sequence"/>
</dbReference>
<dbReference type="InterPro" id="IPR027417">
    <property type="entry name" value="P-loop_NTPase"/>
</dbReference>
<keyword evidence="10" id="KW-1185">Reference proteome</keyword>
<evidence type="ECO:0000256" key="3">
    <source>
        <dbReference type="ARBA" id="ARBA00022777"/>
    </source>
</evidence>
<protein>
    <recommendedName>
        <fullName evidence="4">ADP/GDP-polyphosphate phosphotransferase</fullName>
        <ecNumber evidence="4">2.7.4.-</ecNumber>
    </recommendedName>
    <alternativeName>
        <fullName evidence="4">Polyphosphate kinase PPK2</fullName>
    </alternativeName>
</protein>
<dbReference type="GO" id="GO:0008976">
    <property type="term" value="F:polyphosphate kinase activity"/>
    <property type="evidence" value="ECO:0007669"/>
    <property type="project" value="UniProtKB-UniRule"/>
</dbReference>
<evidence type="ECO:0000313" key="9">
    <source>
        <dbReference type="Proteomes" id="UP000027439"/>
    </source>
</evidence>
<evidence type="ECO:0000313" key="8">
    <source>
        <dbReference type="EMBL" id="KDR36867.1"/>
    </source>
</evidence>
<proteinExistence type="inferred from homology"/>
<comment type="subunit">
    <text evidence="4">Homotetramer.</text>
</comment>
<keyword evidence="2 4" id="KW-0808">Transferase</keyword>
<dbReference type="EMBL" id="JFHE01000002">
    <property type="protein sequence ID" value="KDR36867.1"/>
    <property type="molecule type" value="Genomic_DNA"/>
</dbReference>
<dbReference type="InterPro" id="IPR022486">
    <property type="entry name" value="PPK2_PA0141"/>
</dbReference>